<evidence type="ECO:0000313" key="3">
    <source>
        <dbReference type="EMBL" id="TQL47311.1"/>
    </source>
</evidence>
<protein>
    <submittedName>
        <fullName evidence="3">Putative transposase of IS4/5 family DUF4096</fullName>
    </submittedName>
</protein>
<accession>A0A542YH14</accession>
<evidence type="ECO:0000313" key="4">
    <source>
        <dbReference type="Proteomes" id="UP000317998"/>
    </source>
</evidence>
<keyword evidence="4" id="KW-1185">Reference proteome</keyword>
<feature type="region of interest" description="Disordered" evidence="1">
    <location>
        <begin position="1"/>
        <end position="20"/>
    </location>
</feature>
<dbReference type="PANTHER" id="PTHR46637:SF1">
    <property type="entry name" value="BLL5188 PROTEIN"/>
    <property type="match status" value="1"/>
</dbReference>
<sequence>MPDSQPFPEDSPTALPRVLHTPRSRALLSESWAQAEEAKRREWAGIDPQLTYEGYAAGEPCRACGRALLGEADLGTDEESLALIDADNAEFRAEHAACNMGVWRLQDNRVEHCHLCCPFPPLSPAQRDELRQLLYPSSLNIDRSATWRVELTCQHVETLAGHSPRYVEPTVQCTECAVIRGVVKAVRIDDQAKDGDDSSDTEGLHPEYQRLTDDQWSWIKHIVHAEEGPRRGRPRADVRTIVDAALYKIRTGITWRELPAEFGSWQTALRRHRQLIASSQWDEITRTLAERDLPE</sequence>
<dbReference type="Pfam" id="PF13340">
    <property type="entry name" value="DUF4096"/>
    <property type="match status" value="1"/>
</dbReference>
<dbReference type="InterPro" id="IPR052909">
    <property type="entry name" value="Transposase_6_like"/>
</dbReference>
<dbReference type="EMBL" id="VFOM01000001">
    <property type="protein sequence ID" value="TQL47311.1"/>
    <property type="molecule type" value="Genomic_DNA"/>
</dbReference>
<dbReference type="PANTHER" id="PTHR46637">
    <property type="entry name" value="TIS1421-TRANSPOSASE PROTEIN A"/>
    <property type="match status" value="1"/>
</dbReference>
<evidence type="ECO:0000256" key="1">
    <source>
        <dbReference type="SAM" id="MobiDB-lite"/>
    </source>
</evidence>
<reference evidence="3 4" key="1">
    <citation type="submission" date="2019-06" db="EMBL/GenBank/DDBJ databases">
        <title>Sequencing the genomes of 1000 actinobacteria strains.</title>
        <authorList>
            <person name="Klenk H.-P."/>
        </authorList>
    </citation>
    <scope>NUCLEOTIDE SEQUENCE [LARGE SCALE GENOMIC DNA]</scope>
    <source>
        <strain evidence="3 4">DSM 26477</strain>
    </source>
</reference>
<dbReference type="InterPro" id="IPR025161">
    <property type="entry name" value="IS402-like_dom"/>
</dbReference>
<gene>
    <name evidence="3" type="ORF">FB562_0367</name>
</gene>
<feature type="domain" description="Insertion element IS402-like" evidence="2">
    <location>
        <begin position="211"/>
        <end position="284"/>
    </location>
</feature>
<proteinExistence type="predicted"/>
<evidence type="ECO:0000259" key="2">
    <source>
        <dbReference type="Pfam" id="PF13340"/>
    </source>
</evidence>
<dbReference type="Proteomes" id="UP000317998">
    <property type="component" value="Unassembled WGS sequence"/>
</dbReference>
<name>A0A542YH14_9MICO</name>
<dbReference type="AlphaFoldDB" id="A0A542YH14"/>
<organism evidence="3 4">
    <name type="scientific">Homoserinimonas aerilata</name>
    <dbReference type="NCBI Taxonomy" id="1162970"/>
    <lineage>
        <taxon>Bacteria</taxon>
        <taxon>Bacillati</taxon>
        <taxon>Actinomycetota</taxon>
        <taxon>Actinomycetes</taxon>
        <taxon>Micrococcales</taxon>
        <taxon>Microbacteriaceae</taxon>
        <taxon>Homoserinimonas</taxon>
    </lineage>
</organism>
<comment type="caution">
    <text evidence="3">The sequence shown here is derived from an EMBL/GenBank/DDBJ whole genome shotgun (WGS) entry which is preliminary data.</text>
</comment>